<accession>A0A9W9Q8E2</accession>
<dbReference type="AlphaFoldDB" id="A0A9W9Q8E2"/>
<gene>
    <name evidence="1" type="ORF">N7452_009311</name>
</gene>
<proteinExistence type="predicted"/>
<protein>
    <submittedName>
        <fullName evidence="1">Uncharacterized protein</fullName>
    </submittedName>
</protein>
<evidence type="ECO:0000313" key="2">
    <source>
        <dbReference type="Proteomes" id="UP001147695"/>
    </source>
</evidence>
<evidence type="ECO:0000313" key="1">
    <source>
        <dbReference type="EMBL" id="KAJ5328921.1"/>
    </source>
</evidence>
<dbReference type="EMBL" id="JAPZBQ010000005">
    <property type="protein sequence ID" value="KAJ5328921.1"/>
    <property type="molecule type" value="Genomic_DNA"/>
</dbReference>
<dbReference type="Proteomes" id="UP001147695">
    <property type="component" value="Unassembled WGS sequence"/>
</dbReference>
<organism evidence="1 2">
    <name type="scientific">Penicillium brevicompactum</name>
    <dbReference type="NCBI Taxonomy" id="5074"/>
    <lineage>
        <taxon>Eukaryota</taxon>
        <taxon>Fungi</taxon>
        <taxon>Dikarya</taxon>
        <taxon>Ascomycota</taxon>
        <taxon>Pezizomycotina</taxon>
        <taxon>Eurotiomycetes</taxon>
        <taxon>Eurotiomycetidae</taxon>
        <taxon>Eurotiales</taxon>
        <taxon>Aspergillaceae</taxon>
        <taxon>Penicillium</taxon>
    </lineage>
</organism>
<sequence length="151" mass="16960">MLSGRWDEGRSLAANGKVEIKLKDTHPFALGIILNVAHLKFRQLPKKLTWEQLLEVAVVTDYLHCHEVMGPFATMWIDDLWQCQKPYYGYGYRRHASGSLGLKTKLAGSITIASVFQATTVLNYMIKDAIGDLESDFDTEDMPIAADIKGQ</sequence>
<name>A0A9W9Q8E2_PENBR</name>
<comment type="caution">
    <text evidence="1">The sequence shown here is derived from an EMBL/GenBank/DDBJ whole genome shotgun (WGS) entry which is preliminary data.</text>
</comment>
<reference evidence="1" key="1">
    <citation type="submission" date="2022-12" db="EMBL/GenBank/DDBJ databases">
        <authorList>
            <person name="Petersen C."/>
        </authorList>
    </citation>
    <scope>NUCLEOTIDE SEQUENCE</scope>
    <source>
        <strain evidence="1">IBT 35673</strain>
    </source>
</reference>
<reference evidence="1" key="2">
    <citation type="journal article" date="2023" name="IMA Fungus">
        <title>Comparative genomic study of the Penicillium genus elucidates a diverse pangenome and 15 lateral gene transfer events.</title>
        <authorList>
            <person name="Petersen C."/>
            <person name="Sorensen T."/>
            <person name="Nielsen M.R."/>
            <person name="Sondergaard T.E."/>
            <person name="Sorensen J.L."/>
            <person name="Fitzpatrick D.A."/>
            <person name="Frisvad J.C."/>
            <person name="Nielsen K.L."/>
        </authorList>
    </citation>
    <scope>NUCLEOTIDE SEQUENCE</scope>
    <source>
        <strain evidence="1">IBT 35673</strain>
    </source>
</reference>